<proteinExistence type="inferred from homology"/>
<comment type="similarity">
    <text evidence="10">Belongs to the ELO family.</text>
</comment>
<feature type="transmembrane region" description="Helical" evidence="10">
    <location>
        <begin position="247"/>
        <end position="266"/>
    </location>
</feature>
<dbReference type="InterPro" id="IPR002076">
    <property type="entry name" value="ELO_fam"/>
</dbReference>
<dbReference type="GO" id="GO:0042761">
    <property type="term" value="P:very long-chain fatty acid biosynthetic process"/>
    <property type="evidence" value="ECO:0007669"/>
    <property type="project" value="TreeGrafter"/>
</dbReference>
<comment type="subcellular location">
    <subcellularLocation>
        <location evidence="1">Membrane</location>
        <topology evidence="1">Multi-pass membrane protein</topology>
    </subcellularLocation>
</comment>
<dbReference type="Pfam" id="PF01151">
    <property type="entry name" value="ELO"/>
    <property type="match status" value="1"/>
</dbReference>
<evidence type="ECO:0000256" key="10">
    <source>
        <dbReference type="RuleBase" id="RU361115"/>
    </source>
</evidence>
<evidence type="ECO:0000256" key="7">
    <source>
        <dbReference type="ARBA" id="ARBA00023098"/>
    </source>
</evidence>
<dbReference type="GeneID" id="115632854"/>
<evidence type="ECO:0000256" key="1">
    <source>
        <dbReference type="ARBA" id="ARBA00004141"/>
    </source>
</evidence>
<accession>A0A6J2UC54</accession>
<protein>
    <recommendedName>
        <fullName evidence="10">Elongation of very long chain fatty acids protein</fullName>
        <ecNumber evidence="10">2.3.1.199</ecNumber>
    </recommendedName>
    <alternativeName>
        <fullName evidence="10">Very-long-chain 3-oxoacyl-CoA synthase</fullName>
    </alternativeName>
</protein>
<keyword evidence="7 10" id="KW-0443">Lipid metabolism</keyword>
<keyword evidence="3 10" id="KW-0808">Transferase</keyword>
<dbReference type="GO" id="GO:0034625">
    <property type="term" value="P:fatty acid elongation, monounsaturated fatty acid"/>
    <property type="evidence" value="ECO:0007669"/>
    <property type="project" value="TreeGrafter"/>
</dbReference>
<keyword evidence="6 10" id="KW-1133">Transmembrane helix</keyword>
<comment type="catalytic activity">
    <reaction evidence="10">
        <text>a very-long-chain acyl-CoA + malonyl-CoA + H(+) = a very-long-chain 3-oxoacyl-CoA + CO2 + CoA</text>
        <dbReference type="Rhea" id="RHEA:32727"/>
        <dbReference type="ChEBI" id="CHEBI:15378"/>
        <dbReference type="ChEBI" id="CHEBI:16526"/>
        <dbReference type="ChEBI" id="CHEBI:57287"/>
        <dbReference type="ChEBI" id="CHEBI:57384"/>
        <dbReference type="ChEBI" id="CHEBI:90725"/>
        <dbReference type="ChEBI" id="CHEBI:90736"/>
        <dbReference type="EC" id="2.3.1.199"/>
    </reaction>
</comment>
<dbReference type="GO" id="GO:0019367">
    <property type="term" value="P:fatty acid elongation, saturated fatty acid"/>
    <property type="evidence" value="ECO:0007669"/>
    <property type="project" value="TreeGrafter"/>
</dbReference>
<name>A0A6J2UC54_DROLE</name>
<dbReference type="RefSeq" id="XP_030385974.1">
    <property type="nucleotide sequence ID" value="XM_030530114.1"/>
</dbReference>
<keyword evidence="8 10" id="KW-0472">Membrane</keyword>
<keyword evidence="9 10" id="KW-0275">Fatty acid biosynthesis</keyword>
<feature type="transmembrane region" description="Helical" evidence="10">
    <location>
        <begin position="221"/>
        <end position="241"/>
    </location>
</feature>
<dbReference type="EC" id="2.3.1.199" evidence="10"/>
<evidence type="ECO:0000313" key="12">
    <source>
        <dbReference type="RefSeq" id="XP_030385974.1"/>
    </source>
</evidence>
<dbReference type="GO" id="GO:0030148">
    <property type="term" value="P:sphingolipid biosynthetic process"/>
    <property type="evidence" value="ECO:0007669"/>
    <property type="project" value="TreeGrafter"/>
</dbReference>
<sequence length="282" mass="33542">METDTGMATLQWPSQRHKRELASSGPTQYSYPFAELVDERTQSWPLVASPRNAAALLTLYLLMVRYAPKWMARHKPLQLRLPIFFYNLAMTLLNAHIWLELYISARALKYNISCQPCRVSYDPYELRMAAAFWWFYISKLLEFSDTLFFILRKKWSQLSFLHVYHHSTMFVLCWIIVKWIPTGSTFVPAIMNSFVHIIMYSYYALSTLGPRIQPFLWWKRYLTALQLLQFIIGLLWCVHAVLQRCEYQPWLSYTSVVYMISFLYLFGRFYSQKYTKAAVKCE</sequence>
<keyword evidence="2 10" id="KW-0444">Lipid biosynthesis</keyword>
<feature type="transmembrane region" description="Helical" evidence="10">
    <location>
        <begin position="163"/>
        <end position="180"/>
    </location>
</feature>
<dbReference type="AlphaFoldDB" id="A0A6J2UC54"/>
<keyword evidence="4 10" id="KW-0812">Transmembrane</keyword>
<reference evidence="12" key="1">
    <citation type="submission" date="2025-08" db="UniProtKB">
        <authorList>
            <consortium name="RefSeq"/>
        </authorList>
    </citation>
    <scope>IDENTIFICATION</scope>
    <source>
        <strain evidence="12">11010-0011.00</strain>
        <tissue evidence="12">Whole body</tissue>
    </source>
</reference>
<dbReference type="Proteomes" id="UP000504634">
    <property type="component" value="Unplaced"/>
</dbReference>
<feature type="transmembrane region" description="Helical" evidence="10">
    <location>
        <begin position="186"/>
        <end position="209"/>
    </location>
</feature>
<dbReference type="PROSITE" id="PS01188">
    <property type="entry name" value="ELO"/>
    <property type="match status" value="1"/>
</dbReference>
<dbReference type="OrthoDB" id="434092at2759"/>
<keyword evidence="5 10" id="KW-0276">Fatty acid metabolism</keyword>
<evidence type="ECO:0000256" key="9">
    <source>
        <dbReference type="ARBA" id="ARBA00023160"/>
    </source>
</evidence>
<dbReference type="PANTHER" id="PTHR11157:SF12">
    <property type="entry name" value="ELONGATION OF VERY LONG CHAIN FATTY ACIDS PROTEIN 4"/>
    <property type="match status" value="1"/>
</dbReference>
<keyword evidence="11" id="KW-1185">Reference proteome</keyword>
<evidence type="ECO:0000256" key="8">
    <source>
        <dbReference type="ARBA" id="ARBA00023136"/>
    </source>
</evidence>
<evidence type="ECO:0000256" key="6">
    <source>
        <dbReference type="ARBA" id="ARBA00022989"/>
    </source>
</evidence>
<feature type="transmembrane region" description="Helical" evidence="10">
    <location>
        <begin position="79"/>
        <end position="99"/>
    </location>
</feature>
<evidence type="ECO:0000256" key="3">
    <source>
        <dbReference type="ARBA" id="ARBA00022679"/>
    </source>
</evidence>
<evidence type="ECO:0000256" key="4">
    <source>
        <dbReference type="ARBA" id="ARBA00022692"/>
    </source>
</evidence>
<dbReference type="PANTHER" id="PTHR11157">
    <property type="entry name" value="FATTY ACID ACYL TRANSFERASE-RELATED"/>
    <property type="match status" value="1"/>
</dbReference>
<dbReference type="InterPro" id="IPR030457">
    <property type="entry name" value="ELO_CS"/>
</dbReference>
<gene>
    <name evidence="12" type="primary">LOC115632854</name>
</gene>
<dbReference type="GO" id="GO:0009922">
    <property type="term" value="F:fatty acid elongase activity"/>
    <property type="evidence" value="ECO:0007669"/>
    <property type="project" value="UniProtKB-EC"/>
</dbReference>
<evidence type="ECO:0000256" key="5">
    <source>
        <dbReference type="ARBA" id="ARBA00022832"/>
    </source>
</evidence>
<feature type="transmembrane region" description="Helical" evidence="10">
    <location>
        <begin position="131"/>
        <end position="151"/>
    </location>
</feature>
<evidence type="ECO:0000256" key="2">
    <source>
        <dbReference type="ARBA" id="ARBA00022516"/>
    </source>
</evidence>
<organism evidence="11 12">
    <name type="scientific">Drosophila lebanonensis</name>
    <name type="common">Fruit fly</name>
    <name type="synonym">Scaptodrosophila lebanonensis</name>
    <dbReference type="NCBI Taxonomy" id="7225"/>
    <lineage>
        <taxon>Eukaryota</taxon>
        <taxon>Metazoa</taxon>
        <taxon>Ecdysozoa</taxon>
        <taxon>Arthropoda</taxon>
        <taxon>Hexapoda</taxon>
        <taxon>Insecta</taxon>
        <taxon>Pterygota</taxon>
        <taxon>Neoptera</taxon>
        <taxon>Endopterygota</taxon>
        <taxon>Diptera</taxon>
        <taxon>Brachycera</taxon>
        <taxon>Muscomorpha</taxon>
        <taxon>Ephydroidea</taxon>
        <taxon>Drosophilidae</taxon>
        <taxon>Scaptodrosophila</taxon>
    </lineage>
</organism>
<dbReference type="GO" id="GO:0034626">
    <property type="term" value="P:fatty acid elongation, polyunsaturated fatty acid"/>
    <property type="evidence" value="ECO:0007669"/>
    <property type="project" value="TreeGrafter"/>
</dbReference>
<dbReference type="GO" id="GO:0005789">
    <property type="term" value="C:endoplasmic reticulum membrane"/>
    <property type="evidence" value="ECO:0007669"/>
    <property type="project" value="TreeGrafter"/>
</dbReference>
<evidence type="ECO:0000313" key="11">
    <source>
        <dbReference type="Proteomes" id="UP000504634"/>
    </source>
</evidence>